<accession>A0A2H4JF73</accession>
<proteinExistence type="predicted"/>
<name>A0A2H4JF73_9CAUD</name>
<dbReference type="InterPro" id="IPR004518">
    <property type="entry name" value="MazG-like_dom"/>
</dbReference>
<dbReference type="EMBL" id="MF417950">
    <property type="protein sequence ID" value="ASN72327.1"/>
    <property type="molecule type" value="Genomic_DNA"/>
</dbReference>
<dbReference type="Gene3D" id="1.10.287.1080">
    <property type="entry name" value="MazG-like"/>
    <property type="match status" value="1"/>
</dbReference>
<dbReference type="Pfam" id="PF03819">
    <property type="entry name" value="MazG"/>
    <property type="match status" value="1"/>
</dbReference>
<evidence type="ECO:0000313" key="2">
    <source>
        <dbReference type="EMBL" id="ASN72327.1"/>
    </source>
</evidence>
<evidence type="ECO:0000259" key="1">
    <source>
        <dbReference type="Pfam" id="PF03819"/>
    </source>
</evidence>
<feature type="domain" description="NTP pyrophosphohydrolase MazG-like" evidence="1">
    <location>
        <begin position="33"/>
        <end position="89"/>
    </location>
</feature>
<reference evidence="2" key="1">
    <citation type="submission" date="2017-06" db="EMBL/GenBank/DDBJ databases">
        <title>Novel phages from South African skin metaviromes.</title>
        <authorList>
            <person name="van Zyl L.J."/>
            <person name="Abrahams Y."/>
            <person name="Stander E.A."/>
            <person name="Kirby B.M."/>
            <person name="Clavaud C."/>
            <person name="Farcet C."/>
            <person name="Breton L."/>
            <person name="Trindade M.I."/>
        </authorList>
    </citation>
    <scope>NUCLEOTIDE SEQUENCE</scope>
</reference>
<dbReference type="SUPFAM" id="SSF101386">
    <property type="entry name" value="all-alpha NTP pyrophosphatases"/>
    <property type="match status" value="1"/>
</dbReference>
<gene>
    <name evidence="2" type="ORF">7F12_3</name>
</gene>
<protein>
    <submittedName>
        <fullName evidence="2">Putative DNA binding protein</fullName>
    </submittedName>
</protein>
<organism evidence="2">
    <name type="scientific">uncultured Caudovirales phage</name>
    <dbReference type="NCBI Taxonomy" id="2100421"/>
    <lineage>
        <taxon>Viruses</taxon>
        <taxon>Duplodnaviria</taxon>
        <taxon>Heunggongvirae</taxon>
        <taxon>Uroviricota</taxon>
        <taxon>Caudoviricetes</taxon>
        <taxon>Peduoviridae</taxon>
        <taxon>Maltschvirus</taxon>
        <taxon>Maltschvirus maltsch</taxon>
    </lineage>
</organism>
<sequence>MTNTLDKLVKQVETWSVDKNLHNGNPDRQALKFYEEAGEVASALSRGQMDALKDGIGDTVVTLIILAQQHDMTLQECLQYAYDEIKGRKGKTINGTFIKEADLKE</sequence>
<dbReference type="CDD" id="cd11540">
    <property type="entry name" value="NTP-PPase_u3"/>
    <property type="match status" value="1"/>
</dbReference>